<dbReference type="PROSITE" id="PS00383">
    <property type="entry name" value="TYR_PHOSPHATASE_1"/>
    <property type="match status" value="1"/>
</dbReference>
<evidence type="ECO:0000256" key="9">
    <source>
        <dbReference type="ARBA" id="ARBA00023180"/>
    </source>
</evidence>
<dbReference type="EMBL" id="CM012455">
    <property type="protein sequence ID" value="RVE59552.1"/>
    <property type="molecule type" value="Genomic_DNA"/>
</dbReference>
<dbReference type="GO" id="GO:0004725">
    <property type="term" value="F:protein tyrosine phosphatase activity"/>
    <property type="evidence" value="ECO:0007669"/>
    <property type="project" value="UniProtKB-EC"/>
</dbReference>
<dbReference type="PROSITE" id="PS50056">
    <property type="entry name" value="TYR_PHOSPHATASE_2"/>
    <property type="match status" value="1"/>
</dbReference>
<dbReference type="SMART" id="SM00060">
    <property type="entry name" value="FN3"/>
    <property type="match status" value="8"/>
</dbReference>
<dbReference type="InterPro" id="IPR050713">
    <property type="entry name" value="RTP_Phos/Ushers"/>
</dbReference>
<evidence type="ECO:0000256" key="7">
    <source>
        <dbReference type="ARBA" id="ARBA00022989"/>
    </source>
</evidence>
<reference evidence="16 17" key="2">
    <citation type="submission" date="2019-01" db="EMBL/GenBank/DDBJ databases">
        <title>A chromosome length genome reference of the Java medaka (oryzias javanicus).</title>
        <authorList>
            <person name="Herpin A."/>
            <person name="Takehana Y."/>
            <person name="Naruse K."/>
            <person name="Ansai S."/>
            <person name="Kawaguchi M."/>
        </authorList>
    </citation>
    <scope>NUCLEOTIDE SEQUENCE [LARGE SCALE GENOMIC DNA]</scope>
    <source>
        <strain evidence="16">RS831</strain>
        <tissue evidence="16">Whole body</tissue>
    </source>
</reference>
<keyword evidence="17" id="KW-1185">Reference proteome</keyword>
<dbReference type="PRINTS" id="PR00700">
    <property type="entry name" value="PRTYPHPHTASE"/>
</dbReference>
<evidence type="ECO:0000256" key="12">
    <source>
        <dbReference type="SAM" id="SignalP"/>
    </source>
</evidence>
<dbReference type="InterPro" id="IPR036116">
    <property type="entry name" value="FN3_sf"/>
</dbReference>
<dbReference type="SMART" id="SM00194">
    <property type="entry name" value="PTPc"/>
    <property type="match status" value="1"/>
</dbReference>
<comment type="subcellular location">
    <subcellularLocation>
        <location evidence="1">Membrane</location>
        <topology evidence="1">Single-pass type I membrane protein</topology>
    </subcellularLocation>
</comment>
<evidence type="ECO:0000259" key="14">
    <source>
        <dbReference type="PROSITE" id="PS50056"/>
    </source>
</evidence>
<dbReference type="PANTHER" id="PTHR46957">
    <property type="entry name" value="CYTOKINE RECEPTOR"/>
    <property type="match status" value="1"/>
</dbReference>
<feature type="signal peptide" evidence="12">
    <location>
        <begin position="1"/>
        <end position="26"/>
    </location>
</feature>
<organism evidence="16 17">
    <name type="scientific">Oryzias javanicus</name>
    <name type="common">Javanese ricefish</name>
    <name type="synonym">Aplocheilus javanicus</name>
    <dbReference type="NCBI Taxonomy" id="123683"/>
    <lineage>
        <taxon>Eukaryota</taxon>
        <taxon>Metazoa</taxon>
        <taxon>Chordata</taxon>
        <taxon>Craniata</taxon>
        <taxon>Vertebrata</taxon>
        <taxon>Euteleostomi</taxon>
        <taxon>Actinopterygii</taxon>
        <taxon>Neopterygii</taxon>
        <taxon>Teleostei</taxon>
        <taxon>Neoteleostei</taxon>
        <taxon>Acanthomorphata</taxon>
        <taxon>Ovalentaria</taxon>
        <taxon>Atherinomorphae</taxon>
        <taxon>Beloniformes</taxon>
        <taxon>Adrianichthyidae</taxon>
        <taxon>Oryziinae</taxon>
        <taxon>Oryzias</taxon>
    </lineage>
</organism>
<dbReference type="PROSITE" id="PS50853">
    <property type="entry name" value="FN3"/>
    <property type="match status" value="3"/>
</dbReference>
<dbReference type="EC" id="3.1.3.48" evidence="2"/>
<feature type="domain" description="Fibronectin type-III" evidence="15">
    <location>
        <begin position="490"/>
        <end position="571"/>
    </location>
</feature>
<evidence type="ECO:0000256" key="5">
    <source>
        <dbReference type="ARBA" id="ARBA00022801"/>
    </source>
</evidence>
<accession>A0A3S2MHM2</accession>
<dbReference type="InterPro" id="IPR003595">
    <property type="entry name" value="Tyr_Pase_cat"/>
</dbReference>
<dbReference type="PANTHER" id="PTHR46957:SF10">
    <property type="entry name" value="PROTEIN TYROSINE PHOSPHATASE, RECEPTOR TYPE, H"/>
    <property type="match status" value="1"/>
</dbReference>
<evidence type="ECO:0000256" key="6">
    <source>
        <dbReference type="ARBA" id="ARBA00022912"/>
    </source>
</evidence>
<sequence length="1099" mass="122954">MKLISFKADRLLLCVLFNLLWVVSDGATTSPTSTVTKRIEDVKRSTSSSTTTRLMTKSKLKLQDPQHFKSTGQNETSISLEWSKVENISTYRLEYEGKSENVTQSEDATVSHSITGLTSGKRYNITLFSVLDEDESDGTSIIAVTAPTDTESFMTLRQNETSITLRWKRVENISNYILFINGANENNITQESTDDITHVVGDLTSGMRHEFSLFTAFEYARSRGNNITAVTAPTDAENFTHLNQNESSITLTWNSENNIFNYILETNSAENNISQQSPGPVNYVVLNLNPGTRYQFRLFTVLDGVRSRGDNITAVTAPTNVEKFTPIDQNETSITLTWNSMTEFNYTLVLNGNEKNFTQEQSTGSIEHVFMGLESGTEYEFSLFTVLDYARSIGYNITAVTAPADAAGFMKKNQNETSITLTWNSMENFNYTLMLNGKENENFTQPSTEFITHVVRGLSPGTEYEFRLFTVFKYARSRGNDITAVTVPPRVDAVTVTERTENSILLQWESPNKNWGYKVLRNGSDVAANSTSATVTDLLPGTKYVLSVITQFSGLSSSAVDKITVTKISNTAAEWKVTNSTITGTVEGLFSSGTAVPKQKTRESANANISDTNVFFSQLIPGETYSISLFYQMDSENLLQYTNSLTLIPPTLNPQCKHRGGYSVRVFWEEVRGVWTSVRINLAGRDLTAQESETERQIDQLQPAKTYKGSLVSLSGTVESEPVDFYCSTDPAGVIAGSVIGLLCFFLLAGLVAFVFVKKPDFFRRKNLFTDGFKQPSTKEKDISSANFPDHFHQLSLDENRGFGQEYEDLAAVGTEQARRAALLPDNKPKNRFTNVLPYDWCRVKLNSSGPGETLNYINASYMPGYKNSREYIATQGPLPGTVKDFWRMIWEQNVKRIAMVTNCVEGGRTKCERYWPENGNPGIYGEISVTVKSEKRETNWTLREFIVKNMKTSEERTVKHFHFTAWPDHGVPESTDVLIQFRGLIRQHIDGEGSNAPSVVHCSAGVGRTGTLIALDVLLQQLSKEQAVGVQSFVKKMRLNRPYMVQTESQYVFLHQCIMDSLMFNTNVDDNFYENVGAVYVNATALQELSLAQGKHAN</sequence>
<feature type="chain" id="PRO_5018712775" description="protein-tyrosine-phosphatase" evidence="12">
    <location>
        <begin position="27"/>
        <end position="1099"/>
    </location>
</feature>
<reference evidence="16 17" key="1">
    <citation type="submission" date="2018-11" db="EMBL/GenBank/DDBJ databases">
        <authorList>
            <person name="Lopez-Roques C."/>
            <person name="Donnadieu C."/>
            <person name="Bouchez O."/>
            <person name="Klopp C."/>
            <person name="Cabau C."/>
            <person name="Zahm M."/>
        </authorList>
    </citation>
    <scope>NUCLEOTIDE SEQUENCE [LARGE SCALE GENOMIC DNA]</scope>
    <source>
        <strain evidence="16">RS831</strain>
        <tissue evidence="16">Whole body</tissue>
    </source>
</reference>
<keyword evidence="5" id="KW-0378">Hydrolase</keyword>
<evidence type="ECO:0000256" key="11">
    <source>
        <dbReference type="SAM" id="Phobius"/>
    </source>
</evidence>
<dbReference type="Gene3D" id="3.90.190.10">
    <property type="entry name" value="Protein tyrosine phosphatase superfamily"/>
    <property type="match status" value="1"/>
</dbReference>
<dbReference type="InterPro" id="IPR016130">
    <property type="entry name" value="Tyr_Pase_AS"/>
</dbReference>
<evidence type="ECO:0000256" key="10">
    <source>
        <dbReference type="ARBA" id="ARBA00051722"/>
    </source>
</evidence>
<dbReference type="CDD" id="cd00063">
    <property type="entry name" value="FN3"/>
    <property type="match status" value="6"/>
</dbReference>
<dbReference type="OMA" id="NNTAYNY"/>
<proteinExistence type="predicted"/>
<keyword evidence="9" id="KW-0325">Glycoprotein</keyword>
<dbReference type="InterPro" id="IPR013783">
    <property type="entry name" value="Ig-like_fold"/>
</dbReference>
<feature type="transmembrane region" description="Helical" evidence="11">
    <location>
        <begin position="734"/>
        <end position="757"/>
    </location>
</feature>
<dbReference type="SMART" id="SM00404">
    <property type="entry name" value="PTPc_motif"/>
    <property type="match status" value="1"/>
</dbReference>
<evidence type="ECO:0000256" key="4">
    <source>
        <dbReference type="ARBA" id="ARBA00022729"/>
    </source>
</evidence>
<dbReference type="InterPro" id="IPR000242">
    <property type="entry name" value="PTP_cat"/>
</dbReference>
<dbReference type="AlphaFoldDB" id="A0A3S2MHM2"/>
<feature type="domain" description="Fibronectin type-III" evidence="15">
    <location>
        <begin position="64"/>
        <end position="149"/>
    </location>
</feature>
<dbReference type="CDD" id="cd12087">
    <property type="entry name" value="TM_EGFR-like"/>
    <property type="match status" value="1"/>
</dbReference>
<dbReference type="SUPFAM" id="SSF52799">
    <property type="entry name" value="(Phosphotyrosine protein) phosphatases II"/>
    <property type="match status" value="1"/>
</dbReference>
<keyword evidence="8 11" id="KW-0472">Membrane</keyword>
<dbReference type="Pfam" id="PF00041">
    <property type="entry name" value="fn3"/>
    <property type="match status" value="3"/>
</dbReference>
<dbReference type="SUPFAM" id="SSF49265">
    <property type="entry name" value="Fibronectin type III"/>
    <property type="match status" value="4"/>
</dbReference>
<dbReference type="InterPro" id="IPR029021">
    <property type="entry name" value="Prot-tyrosine_phosphatase-like"/>
</dbReference>
<evidence type="ECO:0000256" key="8">
    <source>
        <dbReference type="ARBA" id="ARBA00023136"/>
    </source>
</evidence>
<protein>
    <recommendedName>
        <fullName evidence="2">protein-tyrosine-phosphatase</fullName>
        <ecNumber evidence="2">3.1.3.48</ecNumber>
    </recommendedName>
</protein>
<comment type="catalytic activity">
    <reaction evidence="10">
        <text>O-phospho-L-tyrosyl-[protein] + H2O = L-tyrosyl-[protein] + phosphate</text>
        <dbReference type="Rhea" id="RHEA:10684"/>
        <dbReference type="Rhea" id="RHEA-COMP:10136"/>
        <dbReference type="Rhea" id="RHEA-COMP:20101"/>
        <dbReference type="ChEBI" id="CHEBI:15377"/>
        <dbReference type="ChEBI" id="CHEBI:43474"/>
        <dbReference type="ChEBI" id="CHEBI:46858"/>
        <dbReference type="ChEBI" id="CHEBI:61978"/>
        <dbReference type="EC" id="3.1.3.48"/>
    </reaction>
</comment>
<keyword evidence="6" id="KW-0904">Protein phosphatase</keyword>
<name>A0A3S2MHM2_ORYJA</name>
<dbReference type="InterPro" id="IPR000387">
    <property type="entry name" value="Tyr_Pase_dom"/>
</dbReference>
<keyword evidence="3 11" id="KW-0812">Transmembrane</keyword>
<evidence type="ECO:0000256" key="3">
    <source>
        <dbReference type="ARBA" id="ARBA00022692"/>
    </source>
</evidence>
<evidence type="ECO:0000256" key="1">
    <source>
        <dbReference type="ARBA" id="ARBA00004479"/>
    </source>
</evidence>
<dbReference type="InterPro" id="IPR003961">
    <property type="entry name" value="FN3_dom"/>
</dbReference>
<dbReference type="OrthoDB" id="8609993at2759"/>
<evidence type="ECO:0000313" key="16">
    <source>
        <dbReference type="EMBL" id="RVE59552.1"/>
    </source>
</evidence>
<dbReference type="FunFam" id="3.90.190.10:FF:000009">
    <property type="entry name" value="Receptor-type tyrosine-protein phosphatase beta"/>
    <property type="match status" value="1"/>
</dbReference>
<feature type="domain" description="Fibronectin type-III" evidence="15">
    <location>
        <begin position="317"/>
        <end position="405"/>
    </location>
</feature>
<feature type="domain" description="Tyrosine specific protein phosphatases" evidence="14">
    <location>
        <begin position="980"/>
        <end position="1053"/>
    </location>
</feature>
<evidence type="ECO:0000259" key="15">
    <source>
        <dbReference type="PROSITE" id="PS50853"/>
    </source>
</evidence>
<keyword evidence="7 11" id="KW-1133">Transmembrane helix</keyword>
<evidence type="ECO:0000256" key="2">
    <source>
        <dbReference type="ARBA" id="ARBA00013064"/>
    </source>
</evidence>
<feature type="domain" description="Tyrosine-protein phosphatase" evidence="13">
    <location>
        <begin position="803"/>
        <end position="1062"/>
    </location>
</feature>
<dbReference type="Pfam" id="PF00102">
    <property type="entry name" value="Y_phosphatase"/>
    <property type="match status" value="1"/>
</dbReference>
<evidence type="ECO:0000313" key="17">
    <source>
        <dbReference type="Proteomes" id="UP000283210"/>
    </source>
</evidence>
<dbReference type="GO" id="GO:0016020">
    <property type="term" value="C:membrane"/>
    <property type="evidence" value="ECO:0007669"/>
    <property type="project" value="UniProtKB-SubCell"/>
</dbReference>
<keyword evidence="4 12" id="KW-0732">Signal</keyword>
<dbReference type="Proteomes" id="UP000283210">
    <property type="component" value="Chromosome 19"/>
</dbReference>
<gene>
    <name evidence="16" type="ORF">OJAV_G00190000</name>
</gene>
<dbReference type="Gene3D" id="2.60.40.10">
    <property type="entry name" value="Immunoglobulins"/>
    <property type="match status" value="5"/>
</dbReference>
<evidence type="ECO:0000259" key="13">
    <source>
        <dbReference type="PROSITE" id="PS50055"/>
    </source>
</evidence>
<dbReference type="PROSITE" id="PS50055">
    <property type="entry name" value="TYR_PHOSPHATASE_PTP"/>
    <property type="match status" value="1"/>
</dbReference>